<reference evidence="3" key="1">
    <citation type="journal article" date="2019" name="Int. J. Syst. Evol. Microbiol.">
        <title>The Global Catalogue of Microorganisms (GCM) 10K type strain sequencing project: providing services to taxonomists for standard genome sequencing and annotation.</title>
        <authorList>
            <consortium name="The Broad Institute Genomics Platform"/>
            <consortium name="The Broad Institute Genome Sequencing Center for Infectious Disease"/>
            <person name="Wu L."/>
            <person name="Ma J."/>
        </authorList>
    </citation>
    <scope>NUCLEOTIDE SEQUENCE [LARGE SCALE GENOMIC DNA]</scope>
    <source>
        <strain evidence="3">CGMCC 1.10106</strain>
    </source>
</reference>
<keyword evidence="3" id="KW-1185">Reference proteome</keyword>
<dbReference type="Proteomes" id="UP000618591">
    <property type="component" value="Unassembled WGS sequence"/>
</dbReference>
<dbReference type="InterPro" id="IPR036291">
    <property type="entry name" value="NAD(P)-bd_dom_sf"/>
</dbReference>
<comment type="caution">
    <text evidence="2">The sequence shown here is derived from an EMBL/GenBank/DDBJ whole genome shotgun (WGS) entry which is preliminary data.</text>
</comment>
<proteinExistence type="predicted"/>
<dbReference type="PANTHER" id="PTHR48079">
    <property type="entry name" value="PROTEIN YEEZ"/>
    <property type="match status" value="1"/>
</dbReference>
<organism evidence="2 3">
    <name type="scientific">Sphingomonas psychrolutea</name>
    <dbReference type="NCBI Taxonomy" id="1259676"/>
    <lineage>
        <taxon>Bacteria</taxon>
        <taxon>Pseudomonadati</taxon>
        <taxon>Pseudomonadota</taxon>
        <taxon>Alphaproteobacteria</taxon>
        <taxon>Sphingomonadales</taxon>
        <taxon>Sphingomonadaceae</taxon>
        <taxon>Sphingomonas</taxon>
    </lineage>
</organism>
<evidence type="ECO:0000313" key="3">
    <source>
        <dbReference type="Proteomes" id="UP000618591"/>
    </source>
</evidence>
<dbReference type="EMBL" id="BMDW01000004">
    <property type="protein sequence ID" value="GGA41207.1"/>
    <property type="molecule type" value="Genomic_DNA"/>
</dbReference>
<dbReference type="SUPFAM" id="SSF51735">
    <property type="entry name" value="NAD(P)-binding Rossmann-fold domains"/>
    <property type="match status" value="1"/>
</dbReference>
<protein>
    <submittedName>
        <fullName evidence="2">Epimerase</fullName>
    </submittedName>
</protein>
<dbReference type="RefSeq" id="WP_188445704.1">
    <property type="nucleotide sequence ID" value="NZ_BMDW01000004.1"/>
</dbReference>
<dbReference type="Pfam" id="PF13460">
    <property type="entry name" value="NAD_binding_10"/>
    <property type="match status" value="1"/>
</dbReference>
<dbReference type="InterPro" id="IPR051783">
    <property type="entry name" value="NAD(P)-dependent_oxidoreduct"/>
</dbReference>
<accession>A0ABQ1GCM8</accession>
<dbReference type="PANTHER" id="PTHR48079:SF6">
    <property type="entry name" value="NAD(P)-BINDING DOMAIN-CONTAINING PROTEIN-RELATED"/>
    <property type="match status" value="1"/>
</dbReference>
<evidence type="ECO:0000259" key="1">
    <source>
        <dbReference type="Pfam" id="PF13460"/>
    </source>
</evidence>
<feature type="domain" description="NAD(P)-binding" evidence="1">
    <location>
        <begin position="8"/>
        <end position="147"/>
    </location>
</feature>
<evidence type="ECO:0000313" key="2">
    <source>
        <dbReference type="EMBL" id="GGA41207.1"/>
    </source>
</evidence>
<dbReference type="Gene3D" id="3.40.50.720">
    <property type="entry name" value="NAD(P)-binding Rossmann-like Domain"/>
    <property type="match status" value="1"/>
</dbReference>
<name>A0ABQ1GCM8_9SPHN</name>
<dbReference type="InterPro" id="IPR016040">
    <property type="entry name" value="NAD(P)-bd_dom"/>
</dbReference>
<gene>
    <name evidence="2" type="ORF">GCM10011395_09330</name>
</gene>
<sequence length="301" mass="31690">MTILAITGGTGFVGKRTIDLALAAGHSVRALTRRPQPERDGVSWIEGALDTPEPLDRLVNGADAVLHIAGVVNAPDRAGFAAGNIAGTQAVLDATRNAGVRRVVHVSSLAAREPSLSAYGWSKTESETVVAASGLDWSIVRPPAIYGPGDMEMRDLFRMAKSGFAALPPGGRVSVIHVDDIASLLLTLATADMPASILEPDDGRLGGWSHAELIRAIGVAVGRRVLPIALPKPLLTLIAHADKTFRGAGAKLTPDRVGYLCHPDWTVDPAKRPPSQLWQPRIATPDGLAATAAWYRANGLL</sequence>